<protein>
    <submittedName>
        <fullName evidence="2">Uncharacterized protein</fullName>
    </submittedName>
</protein>
<proteinExistence type="predicted"/>
<name>A0A5C7IC39_9ROSI</name>
<dbReference type="EMBL" id="VAHF01000003">
    <property type="protein sequence ID" value="TXG66352.1"/>
    <property type="molecule type" value="Genomic_DNA"/>
</dbReference>
<evidence type="ECO:0000256" key="1">
    <source>
        <dbReference type="SAM" id="Phobius"/>
    </source>
</evidence>
<dbReference type="Proteomes" id="UP000323000">
    <property type="component" value="Chromosome 3"/>
</dbReference>
<sequence>MQVYLEVGLIFSLIMYLSVLQMYLEVGFIFSLIMYLSVLQHNQNHYFSSWVDPYLNYLIMYHIVLQVNMDGGNAVNNIDWNQVEAILFSNVGTDLMDYAVYTEICQVMGLEGLDVLKNLFEEYLGRTATRAAVRERLKNYIYTFFGSGDIARVMLLFDLNIGNPNLRSDDLDRICIDIRKAGQCNDVVLHVIQSVRDRRMTYREGAAQLRHTFELLGSDPLGANF</sequence>
<gene>
    <name evidence="2" type="ORF">EZV62_007627</name>
</gene>
<keyword evidence="3" id="KW-1185">Reference proteome</keyword>
<keyword evidence="1" id="KW-0812">Transmembrane</keyword>
<dbReference type="OrthoDB" id="10537445at2759"/>
<dbReference type="AlphaFoldDB" id="A0A5C7IC39"/>
<keyword evidence="1" id="KW-1133">Transmembrane helix</keyword>
<evidence type="ECO:0000313" key="2">
    <source>
        <dbReference type="EMBL" id="TXG66352.1"/>
    </source>
</evidence>
<keyword evidence="1" id="KW-0472">Membrane</keyword>
<reference evidence="3" key="1">
    <citation type="journal article" date="2019" name="Gigascience">
        <title>De novo genome assembly of the endangered Acer yangbiense, a plant species with extremely small populations endemic to Yunnan Province, China.</title>
        <authorList>
            <person name="Yang J."/>
            <person name="Wariss H.M."/>
            <person name="Tao L."/>
            <person name="Zhang R."/>
            <person name="Yun Q."/>
            <person name="Hollingsworth P."/>
            <person name="Dao Z."/>
            <person name="Luo G."/>
            <person name="Guo H."/>
            <person name="Ma Y."/>
            <person name="Sun W."/>
        </authorList>
    </citation>
    <scope>NUCLEOTIDE SEQUENCE [LARGE SCALE GENOMIC DNA]</scope>
    <source>
        <strain evidence="3">cv. Malutang</strain>
    </source>
</reference>
<feature type="transmembrane region" description="Helical" evidence="1">
    <location>
        <begin position="13"/>
        <end position="36"/>
    </location>
</feature>
<comment type="caution">
    <text evidence="2">The sequence shown here is derived from an EMBL/GenBank/DDBJ whole genome shotgun (WGS) entry which is preliminary data.</text>
</comment>
<evidence type="ECO:0000313" key="3">
    <source>
        <dbReference type="Proteomes" id="UP000323000"/>
    </source>
</evidence>
<organism evidence="2 3">
    <name type="scientific">Acer yangbiense</name>
    <dbReference type="NCBI Taxonomy" id="1000413"/>
    <lineage>
        <taxon>Eukaryota</taxon>
        <taxon>Viridiplantae</taxon>
        <taxon>Streptophyta</taxon>
        <taxon>Embryophyta</taxon>
        <taxon>Tracheophyta</taxon>
        <taxon>Spermatophyta</taxon>
        <taxon>Magnoliopsida</taxon>
        <taxon>eudicotyledons</taxon>
        <taxon>Gunneridae</taxon>
        <taxon>Pentapetalae</taxon>
        <taxon>rosids</taxon>
        <taxon>malvids</taxon>
        <taxon>Sapindales</taxon>
        <taxon>Sapindaceae</taxon>
        <taxon>Hippocastanoideae</taxon>
        <taxon>Acereae</taxon>
        <taxon>Acer</taxon>
    </lineage>
</organism>
<accession>A0A5C7IC39</accession>